<comment type="caution">
    <text evidence="1">The sequence shown here is derived from an EMBL/GenBank/DDBJ whole genome shotgun (WGS) entry which is preliminary data.</text>
</comment>
<dbReference type="AlphaFoldDB" id="A0AAE0H2X4"/>
<gene>
    <name evidence="1" type="ORF">CYMTET_3631</name>
</gene>
<protein>
    <submittedName>
        <fullName evidence="1">Uncharacterized protein</fullName>
    </submittedName>
</protein>
<evidence type="ECO:0000313" key="1">
    <source>
        <dbReference type="EMBL" id="KAK3288913.1"/>
    </source>
</evidence>
<evidence type="ECO:0000313" key="2">
    <source>
        <dbReference type="Proteomes" id="UP001190700"/>
    </source>
</evidence>
<sequence>MDDPTLVVHRSVNELVYDTLGYIVEPDSVAYGYLLGTDAVSDRVGRRALVDLINKGCVPPAIRQKPVGDDLVIKLLTKLRGSRTSSSPNANESAADNGPAAFSAACARYGAPAVLNDGASAGGVYISAYGFATGDSEDYDDEGMDVEAELQQLRSEVTTATGVSMVQASFAPPVSAVVAATAANDAPSFSYSAPTDEFVGGIAMLPPPAGPRTIEVGACSLGDLPVDAVEPVGIQLPCTVVAALRLHLAREPVVCYGQACIYNGIGTLSPVVRAQVLATFQAAALSGGADIASGGAPGGAPGGGPVIASGTIAAG</sequence>
<dbReference type="Proteomes" id="UP001190700">
    <property type="component" value="Unassembled WGS sequence"/>
</dbReference>
<name>A0AAE0H2X4_9CHLO</name>
<dbReference type="EMBL" id="LGRX02000320">
    <property type="protein sequence ID" value="KAK3288913.1"/>
    <property type="molecule type" value="Genomic_DNA"/>
</dbReference>
<organism evidence="1 2">
    <name type="scientific">Cymbomonas tetramitiformis</name>
    <dbReference type="NCBI Taxonomy" id="36881"/>
    <lineage>
        <taxon>Eukaryota</taxon>
        <taxon>Viridiplantae</taxon>
        <taxon>Chlorophyta</taxon>
        <taxon>Pyramimonadophyceae</taxon>
        <taxon>Pyramimonadales</taxon>
        <taxon>Pyramimonadaceae</taxon>
        <taxon>Cymbomonas</taxon>
    </lineage>
</organism>
<proteinExistence type="predicted"/>
<accession>A0AAE0H2X4</accession>
<reference evidence="1 2" key="1">
    <citation type="journal article" date="2015" name="Genome Biol. Evol.">
        <title>Comparative Genomics of a Bacterivorous Green Alga Reveals Evolutionary Causalities and Consequences of Phago-Mixotrophic Mode of Nutrition.</title>
        <authorList>
            <person name="Burns J.A."/>
            <person name="Paasch A."/>
            <person name="Narechania A."/>
            <person name="Kim E."/>
        </authorList>
    </citation>
    <scope>NUCLEOTIDE SEQUENCE [LARGE SCALE GENOMIC DNA]</scope>
    <source>
        <strain evidence="1 2">PLY_AMNH</strain>
    </source>
</reference>
<keyword evidence="2" id="KW-1185">Reference proteome</keyword>